<feature type="region of interest" description="Disordered" evidence="1">
    <location>
        <begin position="570"/>
        <end position="604"/>
    </location>
</feature>
<dbReference type="InterPro" id="IPR004330">
    <property type="entry name" value="FAR1_DNA_bnd_dom"/>
</dbReference>
<comment type="caution">
    <text evidence="4">The sequence shown here is derived from an EMBL/GenBank/DDBJ whole genome shotgun (WGS) entry which is preliminary data.</text>
</comment>
<dbReference type="PANTHER" id="PTHR47718">
    <property type="entry name" value="OS01G0519700 PROTEIN"/>
    <property type="match status" value="1"/>
</dbReference>
<feature type="domain" description="MULE transposase" evidence="3">
    <location>
        <begin position="208"/>
        <end position="302"/>
    </location>
</feature>
<proteinExistence type="predicted"/>
<evidence type="ECO:0000313" key="5">
    <source>
        <dbReference type="Proteomes" id="UP001280121"/>
    </source>
</evidence>
<dbReference type="AlphaFoldDB" id="A0AAE0CT47"/>
<dbReference type="EMBL" id="JANJYI010000001">
    <property type="protein sequence ID" value="KAK2662456.1"/>
    <property type="molecule type" value="Genomic_DNA"/>
</dbReference>
<evidence type="ECO:0000259" key="2">
    <source>
        <dbReference type="Pfam" id="PF03101"/>
    </source>
</evidence>
<evidence type="ECO:0000313" key="4">
    <source>
        <dbReference type="EMBL" id="KAK2662456.1"/>
    </source>
</evidence>
<name>A0AAE0CT47_9ROSI</name>
<keyword evidence="5" id="KW-1185">Reference proteome</keyword>
<sequence length="604" mass="71347">MATIDSELECLNKLDWQPRCGMEFEYEQSAYEFYYLYGRKMGLSIRKDTFRKNRRTGEITSRIFVCSKEGSRSKDKHDVLTIKPRVETRTSCGAQMSFKIDRNKNKFYVNHFVEMHNHPFVRQECTHMLPSQLKISVTQAIEVDLVEESRISLKSSYELFGRQAGGRDSLGYTKRDQKNYLRSKRQNKLAYGETDAKMIIDYGQFGDVLSFDTTYKINKENRPFVVFVGLNHHRETVIFGGALMNDETIDSFVWLFETFLQAMSRRTPKTIFTDQDVVMAKAILHVMPSTYHRLCTWHMMQNALKHVYGLFRGEVKNVLSGFFYEIEDESDFLMAWNHMLDEYNVHENTWLKSIFDLKEKWAYPYVRHAWSAGMKSTQLSESYNATLKEYLKSDLNVSQFFMHFERVVNDKRYKELEAEYDLLYMLVNVKINAKMLIQAREVFTKAIFLEFNMNLNKERHVKMDTHNTLSYSCRMFEMKGVLCSHVIKILRDALNINEIPTQYILKRWTKQARVECVQDMHRREIQEDPELQQTYQYRPLCSIFTRISSRASESEKTYILVTEQASKILLSQKGKQGTHPEPKTRRRTITSTTKENQRATDPKK</sequence>
<protein>
    <recommendedName>
        <fullName evidence="6">Protein FAR1-RELATED SEQUENCE</fullName>
    </recommendedName>
</protein>
<gene>
    <name evidence="4" type="ORF">Ddye_001030</name>
</gene>
<feature type="domain" description="FAR1" evidence="2">
    <location>
        <begin position="32"/>
        <end position="121"/>
    </location>
</feature>
<evidence type="ECO:0000256" key="1">
    <source>
        <dbReference type="SAM" id="MobiDB-lite"/>
    </source>
</evidence>
<dbReference type="Proteomes" id="UP001280121">
    <property type="component" value="Unassembled WGS sequence"/>
</dbReference>
<dbReference type="PANTHER" id="PTHR47718:SF2">
    <property type="entry name" value="PROTEIN FAR1-RELATED SEQUENCE 5-LIKE"/>
    <property type="match status" value="1"/>
</dbReference>
<feature type="compositionally biased region" description="Basic and acidic residues" evidence="1">
    <location>
        <begin position="595"/>
        <end position="604"/>
    </location>
</feature>
<accession>A0AAE0CT47</accession>
<dbReference type="Pfam" id="PF03101">
    <property type="entry name" value="FAR1"/>
    <property type="match status" value="1"/>
</dbReference>
<dbReference type="Pfam" id="PF10551">
    <property type="entry name" value="MULE"/>
    <property type="match status" value="1"/>
</dbReference>
<reference evidence="4" key="1">
    <citation type="journal article" date="2023" name="Plant J.">
        <title>Genome sequences and population genomics provide insights into the demographic history, inbreeding, and mutation load of two 'living fossil' tree species of Dipteronia.</title>
        <authorList>
            <person name="Feng Y."/>
            <person name="Comes H.P."/>
            <person name="Chen J."/>
            <person name="Zhu S."/>
            <person name="Lu R."/>
            <person name="Zhang X."/>
            <person name="Li P."/>
            <person name="Qiu J."/>
            <person name="Olsen K.M."/>
            <person name="Qiu Y."/>
        </authorList>
    </citation>
    <scope>NUCLEOTIDE SEQUENCE</scope>
    <source>
        <strain evidence="4">KIB01</strain>
    </source>
</reference>
<evidence type="ECO:0000259" key="3">
    <source>
        <dbReference type="Pfam" id="PF10551"/>
    </source>
</evidence>
<evidence type="ECO:0008006" key="6">
    <source>
        <dbReference type="Google" id="ProtNLM"/>
    </source>
</evidence>
<organism evidence="4 5">
    <name type="scientific">Dipteronia dyeriana</name>
    <dbReference type="NCBI Taxonomy" id="168575"/>
    <lineage>
        <taxon>Eukaryota</taxon>
        <taxon>Viridiplantae</taxon>
        <taxon>Streptophyta</taxon>
        <taxon>Embryophyta</taxon>
        <taxon>Tracheophyta</taxon>
        <taxon>Spermatophyta</taxon>
        <taxon>Magnoliopsida</taxon>
        <taxon>eudicotyledons</taxon>
        <taxon>Gunneridae</taxon>
        <taxon>Pentapetalae</taxon>
        <taxon>rosids</taxon>
        <taxon>malvids</taxon>
        <taxon>Sapindales</taxon>
        <taxon>Sapindaceae</taxon>
        <taxon>Hippocastanoideae</taxon>
        <taxon>Acereae</taxon>
        <taxon>Dipteronia</taxon>
    </lineage>
</organism>
<dbReference type="InterPro" id="IPR018289">
    <property type="entry name" value="MULE_transposase_dom"/>
</dbReference>